<dbReference type="Proteomes" id="UP001152320">
    <property type="component" value="Chromosome 4"/>
</dbReference>
<evidence type="ECO:0000256" key="3">
    <source>
        <dbReference type="ARBA" id="ARBA00022833"/>
    </source>
</evidence>
<dbReference type="PANTHER" id="PTHR16295:SF10">
    <property type="entry name" value="EXPRESSED PROTEIN"/>
    <property type="match status" value="1"/>
</dbReference>
<evidence type="ECO:0000313" key="8">
    <source>
        <dbReference type="Proteomes" id="UP001152320"/>
    </source>
</evidence>
<feature type="region of interest" description="Disordered" evidence="5">
    <location>
        <begin position="498"/>
        <end position="518"/>
    </location>
</feature>
<feature type="compositionally biased region" description="Polar residues" evidence="5">
    <location>
        <begin position="767"/>
        <end position="778"/>
    </location>
</feature>
<organism evidence="7 8">
    <name type="scientific">Holothuria leucospilota</name>
    <name type="common">Black long sea cucumber</name>
    <name type="synonym">Mertensiothuria leucospilota</name>
    <dbReference type="NCBI Taxonomy" id="206669"/>
    <lineage>
        <taxon>Eukaryota</taxon>
        <taxon>Metazoa</taxon>
        <taxon>Echinodermata</taxon>
        <taxon>Eleutherozoa</taxon>
        <taxon>Echinozoa</taxon>
        <taxon>Holothuroidea</taxon>
        <taxon>Aspidochirotacea</taxon>
        <taxon>Aspidochirotida</taxon>
        <taxon>Holothuriidae</taxon>
        <taxon>Holothuria</taxon>
    </lineage>
</organism>
<dbReference type="OrthoDB" id="193703at2759"/>
<comment type="caution">
    <text evidence="7">The sequence shown here is derived from an EMBL/GenBank/DDBJ whole genome shotgun (WGS) entry which is preliminary data.</text>
</comment>
<feature type="compositionally biased region" description="Polar residues" evidence="5">
    <location>
        <begin position="628"/>
        <end position="648"/>
    </location>
</feature>
<reference evidence="7" key="1">
    <citation type="submission" date="2021-10" db="EMBL/GenBank/DDBJ databases">
        <title>Tropical sea cucumber genome reveals ecological adaptation and Cuvierian tubules defense mechanism.</title>
        <authorList>
            <person name="Chen T."/>
        </authorList>
    </citation>
    <scope>NUCLEOTIDE SEQUENCE</scope>
    <source>
        <strain evidence="7">Nanhai2018</strain>
        <tissue evidence="7">Muscle</tissue>
    </source>
</reference>
<dbReference type="InterPro" id="IPR049439">
    <property type="entry name" value="TRAFD1-XIAF1_Znf"/>
</dbReference>
<evidence type="ECO:0000256" key="2">
    <source>
        <dbReference type="ARBA" id="ARBA00022771"/>
    </source>
</evidence>
<evidence type="ECO:0000256" key="4">
    <source>
        <dbReference type="PROSITE-ProRule" id="PRU00207"/>
    </source>
</evidence>
<feature type="compositionally biased region" description="Polar residues" evidence="5">
    <location>
        <begin position="859"/>
        <end position="868"/>
    </location>
</feature>
<feature type="compositionally biased region" description="Polar residues" evidence="5">
    <location>
        <begin position="914"/>
        <end position="924"/>
    </location>
</feature>
<evidence type="ECO:0000256" key="1">
    <source>
        <dbReference type="ARBA" id="ARBA00022723"/>
    </source>
</evidence>
<feature type="region of interest" description="Disordered" evidence="5">
    <location>
        <begin position="199"/>
        <end position="240"/>
    </location>
</feature>
<keyword evidence="3 4" id="KW-0862">Zinc</keyword>
<dbReference type="GO" id="GO:0008270">
    <property type="term" value="F:zinc ion binding"/>
    <property type="evidence" value="ECO:0007669"/>
    <property type="project" value="UniProtKB-KW"/>
</dbReference>
<keyword evidence="8" id="KW-1185">Reference proteome</keyword>
<proteinExistence type="predicted"/>
<feature type="compositionally biased region" description="Polar residues" evidence="5">
    <location>
        <begin position="539"/>
        <end position="551"/>
    </location>
</feature>
<dbReference type="Pfam" id="PF21366">
    <property type="entry name" value="TRAFD1-XIAF1_ZnF"/>
    <property type="match status" value="1"/>
</dbReference>
<gene>
    <name evidence="7" type="ORF">HOLleu_09678</name>
</gene>
<dbReference type="EMBL" id="JAIZAY010000004">
    <property type="protein sequence ID" value="KAJ8042819.1"/>
    <property type="molecule type" value="Genomic_DNA"/>
</dbReference>
<feature type="domain" description="TRAF-type" evidence="6">
    <location>
        <begin position="26"/>
        <end position="100"/>
    </location>
</feature>
<feature type="compositionally biased region" description="Basic and acidic residues" evidence="5">
    <location>
        <begin position="199"/>
        <end position="210"/>
    </location>
</feature>
<accession>A0A9Q1CDS9</accession>
<dbReference type="PROSITE" id="PS50145">
    <property type="entry name" value="ZF_TRAF"/>
    <property type="match status" value="1"/>
</dbReference>
<dbReference type="InterPro" id="IPR001293">
    <property type="entry name" value="Znf_TRAF"/>
</dbReference>
<feature type="compositionally biased region" description="Polar residues" evidence="5">
    <location>
        <begin position="723"/>
        <end position="732"/>
    </location>
</feature>
<name>A0A9Q1CDS9_HOLLE</name>
<feature type="region of interest" description="Disordered" evidence="5">
    <location>
        <begin position="716"/>
        <end position="882"/>
    </location>
</feature>
<dbReference type="GO" id="GO:0005739">
    <property type="term" value="C:mitochondrion"/>
    <property type="evidence" value="ECO:0007669"/>
    <property type="project" value="TreeGrafter"/>
</dbReference>
<dbReference type="PANTHER" id="PTHR16295">
    <property type="entry name" value="TRAF-TYPE ZINC FINGER PROTEIN-RELATED"/>
    <property type="match status" value="1"/>
</dbReference>
<keyword evidence="1 4" id="KW-0479">Metal-binding</keyword>
<feature type="region of interest" description="Disordered" evidence="5">
    <location>
        <begin position="539"/>
        <end position="572"/>
    </location>
</feature>
<feature type="compositionally biased region" description="Polar residues" evidence="5">
    <location>
        <begin position="741"/>
        <end position="751"/>
    </location>
</feature>
<evidence type="ECO:0000259" key="6">
    <source>
        <dbReference type="PROSITE" id="PS50145"/>
    </source>
</evidence>
<feature type="compositionally biased region" description="Polar residues" evidence="5">
    <location>
        <begin position="804"/>
        <end position="813"/>
    </location>
</feature>
<dbReference type="InterPro" id="IPR013083">
    <property type="entry name" value="Znf_RING/FYVE/PHD"/>
</dbReference>
<sequence>MDSQDEETEYCSNCKRDIPAINYVMHQTHCVRNIVLCKKCDEPVPRSEMEAHNEEYHVLELCECGESIEKEHFPDHKENDCKLRIVKCEYCELDLPFEKLVEHSDFCGSRTEKCAKCNKFVKLRDQVIHDLNECQISVADSLFGSQQGHSSSYYQSRLSPTKKTATGYTSGISGGTMFPYQQLYRPTVMEELDSDRMVGMRRSSKNERIQRQHRKNERTVQNFHTSGRDETDSVSSTRQQEEDDFLFALRLASSISDGPSQFPREVEADTAPFVTPVHPTSDSPRHSLQSRHLLVPRGVGEPKRESDTSQIPCEVCDQLMKPSELLNHQEQCLLWYGEPPGHFDNVVEVNDEMLPLRPFPHQGAPLRDPSPEPVILDPDLNFNNVRDSPSLRISPTRPYLMENGLLPRSGLNADRDRLNNQQPVSDNDDIMVPCEFCEAQLPIDTITFHQAVCESGPQQSWISDDMREYQFDSPIPEIEYPQVVRARGRSSPLDPFEDIPSDSMSFRNTPKHQPDPDLNWIWKTEAPKVNVVSHEKTLNMLQKSGSQTSNGHVRRREKTLPSNPPFLQSQSSAFVPTKVNVVSKEKTSKMLQQQKLKKKNAQGNSSSTVQSSLVTGSQGRGKNDQSRSRNLNANNGKIGLSPTSFQMSSEVIRSTRGIASRGSKHNSNLARDSSLLDDYEEDNMQNVTSVNSEPSLSHSPPRVQRERTWEEILTDMKQDKTSKQTNNATVRQQPADKQGGKTAQTFGVNSRQKLRNKPSSEGGFLNNVPSQPSPLNKKTSAKSKLAQNNDVSALEKSSKEHGSPKSTVYTARKTSQRSMSSSSLSSRVTPPQSTRGKKPSLQLVEGASTSALHKKDNSGLLQPQTRAVKSSKPGKPQQPQMDIDDEFLNKIITDTHLKLNSGNRAKNSRADRSGSPSQESGQQRRASERQGRKPRCANIVANFSEDNDQPKRDSRPRRGGHSRGGGQVICPFLL</sequence>
<feature type="compositionally biased region" description="Low complexity" evidence="5">
    <location>
        <begin position="816"/>
        <end position="833"/>
    </location>
</feature>
<feature type="region of interest" description="Disordered" evidence="5">
    <location>
        <begin position="404"/>
        <end position="426"/>
    </location>
</feature>
<feature type="compositionally biased region" description="Polar residues" evidence="5">
    <location>
        <begin position="601"/>
        <end position="617"/>
    </location>
</feature>
<protein>
    <submittedName>
        <fullName evidence="7">TRAF-type zinc finger domain-containing protein 1</fullName>
    </submittedName>
</protein>
<evidence type="ECO:0000313" key="7">
    <source>
        <dbReference type="EMBL" id="KAJ8042819.1"/>
    </source>
</evidence>
<evidence type="ECO:0000256" key="5">
    <source>
        <dbReference type="SAM" id="MobiDB-lite"/>
    </source>
</evidence>
<keyword evidence="2 4" id="KW-0863">Zinc-finger</keyword>
<feature type="zinc finger region" description="TRAF-type" evidence="4">
    <location>
        <begin position="26"/>
        <end position="100"/>
    </location>
</feature>
<dbReference type="InterPro" id="IPR051986">
    <property type="entry name" value="Innate_Immune_Apopt_Reg"/>
</dbReference>
<dbReference type="AlphaFoldDB" id="A0A9Q1CDS9"/>
<dbReference type="Gene3D" id="3.30.40.10">
    <property type="entry name" value="Zinc/RING finger domain, C3HC4 (zinc finger)"/>
    <property type="match status" value="2"/>
</dbReference>
<feature type="region of interest" description="Disordered" evidence="5">
    <location>
        <begin position="898"/>
        <end position="974"/>
    </location>
</feature>
<feature type="region of interest" description="Disordered" evidence="5">
    <location>
        <begin position="590"/>
        <end position="648"/>
    </location>
</feature>